<sequence>MAALAGAAGEAPIGATGGGTANAAVNALSAPEYVSPTLELCGQCSPKYSMSRSMMAGVFCPRILLAINAAHSSRLV</sequence>
<dbReference type="Proteomes" id="UP000238296">
    <property type="component" value="Unassembled WGS sequence"/>
</dbReference>
<evidence type="ECO:0000313" key="1">
    <source>
        <dbReference type="EMBL" id="PQM45943.1"/>
    </source>
</evidence>
<evidence type="ECO:0000313" key="2">
    <source>
        <dbReference type="Proteomes" id="UP000238296"/>
    </source>
</evidence>
<organism evidence="1 2">
    <name type="scientific">Mycobacterium talmoniae</name>
    <dbReference type="NCBI Taxonomy" id="1858794"/>
    <lineage>
        <taxon>Bacteria</taxon>
        <taxon>Bacillati</taxon>
        <taxon>Actinomycetota</taxon>
        <taxon>Actinomycetes</taxon>
        <taxon>Mycobacteriales</taxon>
        <taxon>Mycobacteriaceae</taxon>
        <taxon>Mycobacterium</taxon>
    </lineage>
</organism>
<comment type="caution">
    <text evidence="1">The sequence shown here is derived from an EMBL/GenBank/DDBJ whole genome shotgun (WGS) entry which is preliminary data.</text>
</comment>
<proteinExistence type="predicted"/>
<protein>
    <submittedName>
        <fullName evidence="1">Uncharacterized protein</fullName>
    </submittedName>
</protein>
<name>A0A2S8BH04_9MYCO</name>
<dbReference type="AlphaFoldDB" id="A0A2S8BH04"/>
<gene>
    <name evidence="1" type="ORF">C1Y40_03886</name>
</gene>
<accession>A0A2S8BH04</accession>
<dbReference type="EMBL" id="PPEA01000570">
    <property type="protein sequence ID" value="PQM45943.1"/>
    <property type="molecule type" value="Genomic_DNA"/>
</dbReference>
<reference evidence="1 2" key="1">
    <citation type="journal article" date="2017" name="Int. J. Syst. Evol. Microbiol.">
        <title>Mycobacterium talmoniae sp. nov., a slowly growing mycobacterium isolated from human respiratory samples.</title>
        <authorList>
            <person name="Davidson R.M."/>
            <person name="DeGroote M.A."/>
            <person name="Marola J.L."/>
            <person name="Buss S."/>
            <person name="Jones V."/>
            <person name="McNeil M.R."/>
            <person name="Freifeld A.G."/>
            <person name="Elaine Epperson L."/>
            <person name="Hasan N.A."/>
            <person name="Jackson M."/>
            <person name="Iwen P.C."/>
            <person name="Salfinger M."/>
            <person name="Strong M."/>
        </authorList>
    </citation>
    <scope>NUCLEOTIDE SEQUENCE [LARGE SCALE GENOMIC DNA]</scope>
    <source>
        <strain evidence="1 2">ATCC BAA-2683</strain>
    </source>
</reference>